<evidence type="ECO:0000313" key="2">
    <source>
        <dbReference type="EMBL" id="TNN34766.1"/>
    </source>
</evidence>
<proteinExistence type="predicted"/>
<evidence type="ECO:0000256" key="1">
    <source>
        <dbReference type="SAM" id="MobiDB-lite"/>
    </source>
</evidence>
<reference evidence="2 3" key="1">
    <citation type="submission" date="2019-03" db="EMBL/GenBank/DDBJ databases">
        <title>First draft genome of Liparis tanakae, snailfish: a comprehensive survey of snailfish specific genes.</title>
        <authorList>
            <person name="Kim W."/>
            <person name="Song I."/>
            <person name="Jeong J.-H."/>
            <person name="Kim D."/>
            <person name="Kim S."/>
            <person name="Ryu S."/>
            <person name="Song J.Y."/>
            <person name="Lee S.K."/>
        </authorList>
    </citation>
    <scope>NUCLEOTIDE SEQUENCE [LARGE SCALE GENOMIC DNA]</scope>
    <source>
        <tissue evidence="2">Muscle</tissue>
    </source>
</reference>
<dbReference type="Proteomes" id="UP000314294">
    <property type="component" value="Unassembled WGS sequence"/>
</dbReference>
<comment type="caution">
    <text evidence="2">The sequence shown here is derived from an EMBL/GenBank/DDBJ whole genome shotgun (WGS) entry which is preliminary data.</text>
</comment>
<keyword evidence="3" id="KW-1185">Reference proteome</keyword>
<protein>
    <submittedName>
        <fullName evidence="2">Uncharacterized protein</fullName>
    </submittedName>
</protein>
<dbReference type="AlphaFoldDB" id="A0A4Z2F0N8"/>
<sequence length="133" mass="13819">MQYEHDVLICASIQVTVVTVVTSSSSSRLERAAPVLRLLWCSAVALGGTTETSWFPSKQRFGSHDPGGGAAVAHGPAEHSRTAAGPQSAGRGSPLSSYGAVGVKLEASSHFPASCSPPLLPNLQPPDQLFPRL</sequence>
<evidence type="ECO:0000313" key="3">
    <source>
        <dbReference type="Proteomes" id="UP000314294"/>
    </source>
</evidence>
<accession>A0A4Z2F0N8</accession>
<gene>
    <name evidence="2" type="ORF">EYF80_055067</name>
</gene>
<dbReference type="EMBL" id="SRLO01001893">
    <property type="protein sequence ID" value="TNN34766.1"/>
    <property type="molecule type" value="Genomic_DNA"/>
</dbReference>
<organism evidence="2 3">
    <name type="scientific">Liparis tanakae</name>
    <name type="common">Tanaka's snailfish</name>
    <dbReference type="NCBI Taxonomy" id="230148"/>
    <lineage>
        <taxon>Eukaryota</taxon>
        <taxon>Metazoa</taxon>
        <taxon>Chordata</taxon>
        <taxon>Craniata</taxon>
        <taxon>Vertebrata</taxon>
        <taxon>Euteleostomi</taxon>
        <taxon>Actinopterygii</taxon>
        <taxon>Neopterygii</taxon>
        <taxon>Teleostei</taxon>
        <taxon>Neoteleostei</taxon>
        <taxon>Acanthomorphata</taxon>
        <taxon>Eupercaria</taxon>
        <taxon>Perciformes</taxon>
        <taxon>Cottioidei</taxon>
        <taxon>Cottales</taxon>
        <taxon>Liparidae</taxon>
        <taxon>Liparis</taxon>
    </lineage>
</organism>
<name>A0A4Z2F0N8_9TELE</name>
<feature type="region of interest" description="Disordered" evidence="1">
    <location>
        <begin position="55"/>
        <end position="96"/>
    </location>
</feature>